<dbReference type="Proteomes" id="UP000321230">
    <property type="component" value="Unassembled WGS sequence"/>
</dbReference>
<keyword evidence="2" id="KW-1185">Reference proteome</keyword>
<proteinExistence type="predicted"/>
<evidence type="ECO:0008006" key="3">
    <source>
        <dbReference type="Google" id="ProtNLM"/>
    </source>
</evidence>
<organism evidence="1 2">
    <name type="scientific">Gluconobacter wancherniae NBRC 103581</name>
    <dbReference type="NCBI Taxonomy" id="656744"/>
    <lineage>
        <taxon>Bacteria</taxon>
        <taxon>Pseudomonadati</taxon>
        <taxon>Pseudomonadota</taxon>
        <taxon>Alphaproteobacteria</taxon>
        <taxon>Acetobacterales</taxon>
        <taxon>Acetobacteraceae</taxon>
        <taxon>Gluconobacter</taxon>
    </lineage>
</organism>
<dbReference type="InterPro" id="IPR007709">
    <property type="entry name" value="N-FG_amidohydro"/>
</dbReference>
<evidence type="ECO:0000313" key="2">
    <source>
        <dbReference type="Proteomes" id="UP000321230"/>
    </source>
</evidence>
<name>A0A511AYM3_9PROT</name>
<accession>A0A511AYM3</accession>
<gene>
    <name evidence="1" type="ORF">GWA01_10690</name>
</gene>
<dbReference type="EMBL" id="BJUZ01000001">
    <property type="protein sequence ID" value="GEK93299.1"/>
    <property type="molecule type" value="Genomic_DNA"/>
</dbReference>
<dbReference type="SUPFAM" id="SSF53187">
    <property type="entry name" value="Zn-dependent exopeptidases"/>
    <property type="match status" value="1"/>
</dbReference>
<dbReference type="Gene3D" id="3.40.630.40">
    <property type="entry name" value="Zn-dependent exopeptidases"/>
    <property type="match status" value="1"/>
</dbReference>
<sequence length="189" mass="21442">MFKPPLPSTALLRTPKVRAGFGVIPRCASQGRAIYSHCLAPEEVERRISSCWLPYHQALSELIFDVKTKFGYALLVDVHSMPRLEQYRECNVVFGDAHGHSCSSKIIGFLEENFHSRGYSTQRNVPYAGGYITRNYGRPLQGVHAIQIELCRSLYMNTATLEPSRMFIKVREDLTHIMGDLAFAFSEKI</sequence>
<dbReference type="AlphaFoldDB" id="A0A511AYM3"/>
<evidence type="ECO:0000313" key="1">
    <source>
        <dbReference type="EMBL" id="GEK93299.1"/>
    </source>
</evidence>
<dbReference type="Pfam" id="PF05013">
    <property type="entry name" value="FGase"/>
    <property type="match status" value="1"/>
</dbReference>
<comment type="caution">
    <text evidence="1">The sequence shown here is derived from an EMBL/GenBank/DDBJ whole genome shotgun (WGS) entry which is preliminary data.</text>
</comment>
<reference evidence="1 2" key="1">
    <citation type="submission" date="2019-07" db="EMBL/GenBank/DDBJ databases">
        <title>Whole genome shotgun sequence of Gluconobacter wancherniae NBRC 103581.</title>
        <authorList>
            <person name="Hosoyama A."/>
            <person name="Uohara A."/>
            <person name="Ohji S."/>
            <person name="Ichikawa N."/>
        </authorList>
    </citation>
    <scope>NUCLEOTIDE SEQUENCE [LARGE SCALE GENOMIC DNA]</scope>
    <source>
        <strain evidence="1 2">NBRC 103581</strain>
    </source>
</reference>
<protein>
    <recommendedName>
        <fullName evidence="3">N-formylglutamate amidohydrolase</fullName>
    </recommendedName>
</protein>